<evidence type="ECO:0000256" key="7">
    <source>
        <dbReference type="ARBA" id="ARBA00023061"/>
    </source>
</evidence>
<evidence type="ECO:0000313" key="10">
    <source>
        <dbReference type="EMBL" id="KDN13944.1"/>
    </source>
</evidence>
<keyword evidence="8 9" id="KW-0456">Lyase</keyword>
<evidence type="ECO:0000256" key="2">
    <source>
        <dbReference type="ARBA" id="ARBA00005170"/>
    </source>
</evidence>
<name>A0A066TIV9_9NEIS</name>
<dbReference type="EC" id="4.1.1.5" evidence="4 9"/>
<dbReference type="Pfam" id="PF03306">
    <property type="entry name" value="AAL_decarboxy"/>
    <property type="match status" value="1"/>
</dbReference>
<evidence type="ECO:0000256" key="4">
    <source>
        <dbReference type="ARBA" id="ARBA00013204"/>
    </source>
</evidence>
<dbReference type="OrthoDB" id="8612680at2"/>
<keyword evidence="6 9" id="KW-0210">Decarboxylase</keyword>
<evidence type="ECO:0000256" key="1">
    <source>
        <dbReference type="ARBA" id="ARBA00001784"/>
    </source>
</evidence>
<dbReference type="UniPathway" id="UPA00626">
    <property type="reaction ID" value="UER00678"/>
</dbReference>
<dbReference type="InterPro" id="IPR005128">
    <property type="entry name" value="Acetolactate_a_deCO2ase"/>
</dbReference>
<evidence type="ECO:0000256" key="5">
    <source>
        <dbReference type="ARBA" id="ARBA00020164"/>
    </source>
</evidence>
<dbReference type="EMBL" id="JFZV01000014">
    <property type="protein sequence ID" value="KDN13944.1"/>
    <property type="molecule type" value="Genomic_DNA"/>
</dbReference>
<dbReference type="eggNOG" id="COG3527">
    <property type="taxonomic scope" value="Bacteria"/>
</dbReference>
<keyword evidence="11" id="KW-1185">Reference proteome</keyword>
<sequence>MKKVIVQFSTINALMAGLFDGVFGVEEAKKHGDFGLGCSHALAGEVIIDKDFLEADGDKAVKVMGNDELLPFVQITTFQPDKVVDITAVSKNNLYTHLAQYLPLNNVFVAVKISGCFDKLKIRRPFAQQKPYPSVVKVFEQQVVDTVENVSGTLIGFWTPEFFKEVSVAGFHLHFIDTTRKLGGHVIDFMASKAKLAFERKQSLEIVLPENEEYLHKNLKMDDLNNVIKQVEN</sequence>
<dbReference type="PANTHER" id="PTHR35524">
    <property type="entry name" value="ALPHA-ACETOLACTATE DECARBOXYLASE"/>
    <property type="match status" value="1"/>
</dbReference>
<dbReference type="PANTHER" id="PTHR35524:SF1">
    <property type="entry name" value="ALPHA-ACETOLACTATE DECARBOXYLASE"/>
    <property type="match status" value="1"/>
</dbReference>
<dbReference type="RefSeq" id="WP_037407219.1">
    <property type="nucleotide sequence ID" value="NZ_JFZV01000014.1"/>
</dbReference>
<comment type="catalytic activity">
    <reaction evidence="1 9">
        <text>(2S)-2-acetolactate + H(+) = (R)-acetoin + CO2</text>
        <dbReference type="Rhea" id="RHEA:21580"/>
        <dbReference type="ChEBI" id="CHEBI:15378"/>
        <dbReference type="ChEBI" id="CHEBI:15686"/>
        <dbReference type="ChEBI" id="CHEBI:16526"/>
        <dbReference type="ChEBI" id="CHEBI:58476"/>
        <dbReference type="EC" id="4.1.1.5"/>
    </reaction>
</comment>
<accession>A0A066TIV9</accession>
<dbReference type="AlphaFoldDB" id="A0A066TIV9"/>
<gene>
    <name evidence="10" type="ORF">SALWKB29_2015</name>
</gene>
<organism evidence="10 11">
    <name type="scientific">Snodgrassella communis</name>
    <dbReference type="NCBI Taxonomy" id="2946699"/>
    <lineage>
        <taxon>Bacteria</taxon>
        <taxon>Pseudomonadati</taxon>
        <taxon>Pseudomonadota</taxon>
        <taxon>Betaproteobacteria</taxon>
        <taxon>Neisseriales</taxon>
        <taxon>Neisseriaceae</taxon>
        <taxon>Snodgrassella</taxon>
    </lineage>
</organism>
<evidence type="ECO:0000256" key="9">
    <source>
        <dbReference type="PIRNR" id="PIRNR001332"/>
    </source>
</evidence>
<reference evidence="10 11" key="1">
    <citation type="submission" date="2014-03" db="EMBL/GenBank/DDBJ databases">
        <title>The genomes of two eusocial bee gut symbionts.</title>
        <authorList>
            <person name="Kwong W.K."/>
            <person name="Engel P."/>
            <person name="Koch H."/>
            <person name="Moran N.A."/>
        </authorList>
    </citation>
    <scope>NUCLEOTIDE SEQUENCE [LARGE SCALE GENOMIC DNA]</scope>
    <source>
        <strain evidence="11">wkB29</strain>
    </source>
</reference>
<dbReference type="GO" id="GO:0047605">
    <property type="term" value="F:acetolactate decarboxylase activity"/>
    <property type="evidence" value="ECO:0007669"/>
    <property type="project" value="UniProtKB-UniRule"/>
</dbReference>
<dbReference type="PIRSF" id="PIRSF001332">
    <property type="entry name" value="Acetolac_decarb"/>
    <property type="match status" value="1"/>
</dbReference>
<comment type="similarity">
    <text evidence="3 9">Belongs to the alpha-acetolactate decarboxylase family.</text>
</comment>
<dbReference type="CDD" id="cd17299">
    <property type="entry name" value="acetolactate_decarboxylase"/>
    <property type="match status" value="1"/>
</dbReference>
<dbReference type="NCBIfam" id="TIGR01252">
    <property type="entry name" value="acetolac_decarb"/>
    <property type="match status" value="1"/>
</dbReference>
<dbReference type="Gene3D" id="3.30.1330.80">
    <property type="entry name" value="Hypothetical protein, similar to alpha- acetolactate decarboxylase, domain 2"/>
    <property type="match status" value="2"/>
</dbReference>
<comment type="caution">
    <text evidence="10">The sequence shown here is derived from an EMBL/GenBank/DDBJ whole genome shotgun (WGS) entry which is preliminary data.</text>
</comment>
<evidence type="ECO:0000313" key="11">
    <source>
        <dbReference type="Proteomes" id="UP000027170"/>
    </source>
</evidence>
<dbReference type="SUPFAM" id="SSF117856">
    <property type="entry name" value="AF0104/ALDC/Ptd012-like"/>
    <property type="match status" value="1"/>
</dbReference>
<evidence type="ECO:0000256" key="8">
    <source>
        <dbReference type="ARBA" id="ARBA00023239"/>
    </source>
</evidence>
<protein>
    <recommendedName>
        <fullName evidence="5 9">Alpha-acetolactate decarboxylase</fullName>
        <ecNumber evidence="4 9">4.1.1.5</ecNumber>
    </recommendedName>
</protein>
<keyword evidence="7 9" id="KW-0005">Acetoin biosynthesis</keyword>
<evidence type="ECO:0000256" key="6">
    <source>
        <dbReference type="ARBA" id="ARBA00022793"/>
    </source>
</evidence>
<dbReference type="Proteomes" id="UP000027170">
    <property type="component" value="Unassembled WGS sequence"/>
</dbReference>
<evidence type="ECO:0000256" key="3">
    <source>
        <dbReference type="ARBA" id="ARBA00007106"/>
    </source>
</evidence>
<comment type="pathway">
    <text evidence="2 9">Polyol metabolism; (R,R)-butane-2,3-diol biosynthesis; (R,R)-butane-2,3-diol from pyruvate: step 2/3.</text>
</comment>
<proteinExistence type="inferred from homology"/>
<dbReference type="GO" id="GO:0045151">
    <property type="term" value="P:acetoin biosynthetic process"/>
    <property type="evidence" value="ECO:0007669"/>
    <property type="project" value="UniProtKB-UniRule"/>
</dbReference>